<dbReference type="PANTHER" id="PTHR18901">
    <property type="entry name" value="2-DEOXYGLUCOSE-6-PHOSPHATE PHOSPHATASE 2"/>
    <property type="match status" value="1"/>
</dbReference>
<name>A0A2K2U6P3_9ACTN</name>
<dbReference type="Pfam" id="PF00702">
    <property type="entry name" value="Hydrolase"/>
    <property type="match status" value="1"/>
</dbReference>
<gene>
    <name evidence="1" type="ORF">C2L80_03895</name>
</gene>
<dbReference type="Proteomes" id="UP000236488">
    <property type="component" value="Unassembled WGS sequence"/>
</dbReference>
<evidence type="ECO:0000313" key="1">
    <source>
        <dbReference type="EMBL" id="PNV65939.1"/>
    </source>
</evidence>
<protein>
    <submittedName>
        <fullName evidence="1">HAD family phosphatase</fullName>
    </submittedName>
</protein>
<dbReference type="InterPro" id="IPR036412">
    <property type="entry name" value="HAD-like_sf"/>
</dbReference>
<comment type="caution">
    <text evidence="1">The sequence shown here is derived from an EMBL/GenBank/DDBJ whole genome shotgun (WGS) entry which is preliminary data.</text>
</comment>
<dbReference type="AlphaFoldDB" id="A0A2K2U6P3"/>
<dbReference type="InterPro" id="IPR023198">
    <property type="entry name" value="PGP-like_dom2"/>
</dbReference>
<dbReference type="SUPFAM" id="SSF56784">
    <property type="entry name" value="HAD-like"/>
    <property type="match status" value="1"/>
</dbReference>
<dbReference type="RefSeq" id="WP_087197081.1">
    <property type="nucleotide sequence ID" value="NZ_PPEL01000012.1"/>
</dbReference>
<sequence>MTSERIGVIFDCDGTLLDSSGVWHEMEDEFSRRAGVRLTKADTDELNTLTVPESGAFFHERFGLGASAADVVGMIDEFVLGYYRERACERPGALAFVRALAERGVAMSVASSSPQAYLQAGLETAGFLPYLDAVVSVDDVGKSKREPAVYDHARALMGTPLRSTWGFEDSSYAARTLRAAGYRTMGVYDSDLAGTYEDLAAICDRVVRGFGELDADEFVAWSVAPQASSSFPA</sequence>
<organism evidence="1 2">
    <name type="scientific">Rubneribacter badeniensis</name>
    <dbReference type="NCBI Taxonomy" id="2070688"/>
    <lineage>
        <taxon>Bacteria</taxon>
        <taxon>Bacillati</taxon>
        <taxon>Actinomycetota</taxon>
        <taxon>Coriobacteriia</taxon>
        <taxon>Eggerthellales</taxon>
        <taxon>Eggerthellaceae</taxon>
        <taxon>Rubneribacter</taxon>
    </lineage>
</organism>
<evidence type="ECO:0000313" key="2">
    <source>
        <dbReference type="Proteomes" id="UP000236488"/>
    </source>
</evidence>
<reference evidence="1 2" key="1">
    <citation type="journal article" date="2018" name="Int. J. Syst. Evol. Microbiol.">
        <title>Rubneribacter badeniensis gen. nov., sp. nov. and Enteroscipio rubneri gen. nov., sp. nov., new members of the Eggerthellaceae isolated from human faeces.</title>
        <authorList>
            <person name="Danylec N."/>
            <person name="Gobl A."/>
            <person name="Stoll D.A."/>
            <person name="Hetzer B."/>
            <person name="Kulling S.E."/>
            <person name="Huch M."/>
        </authorList>
    </citation>
    <scope>NUCLEOTIDE SEQUENCE [LARGE SCALE GENOMIC DNA]</scope>
    <source>
        <strain evidence="1 2">ResAG-85</strain>
    </source>
</reference>
<dbReference type="SFLD" id="SFLDG01129">
    <property type="entry name" value="C1.5:_HAD__Beta-PGM__Phosphata"/>
    <property type="match status" value="1"/>
</dbReference>
<accession>A0A2K2U6P3</accession>
<dbReference type="Gene3D" id="3.40.50.1000">
    <property type="entry name" value="HAD superfamily/HAD-like"/>
    <property type="match status" value="1"/>
</dbReference>
<dbReference type="PANTHER" id="PTHR18901:SF38">
    <property type="entry name" value="PSEUDOURIDINE-5'-PHOSPHATASE"/>
    <property type="match status" value="1"/>
</dbReference>
<dbReference type="SFLD" id="SFLDS00003">
    <property type="entry name" value="Haloacid_Dehalogenase"/>
    <property type="match status" value="1"/>
</dbReference>
<keyword evidence="2" id="KW-1185">Reference proteome</keyword>
<proteinExistence type="predicted"/>
<dbReference type="Gene3D" id="1.10.150.240">
    <property type="entry name" value="Putative phosphatase, domain 2"/>
    <property type="match status" value="1"/>
</dbReference>
<dbReference type="InterPro" id="IPR023214">
    <property type="entry name" value="HAD_sf"/>
</dbReference>
<dbReference type="EMBL" id="PPEL01000012">
    <property type="protein sequence ID" value="PNV65939.1"/>
    <property type="molecule type" value="Genomic_DNA"/>
</dbReference>